<feature type="signal peptide" evidence="3">
    <location>
        <begin position="1"/>
        <end position="29"/>
    </location>
</feature>
<feature type="transmembrane region" description="Helical" evidence="2">
    <location>
        <begin position="198"/>
        <end position="219"/>
    </location>
</feature>
<feature type="chain" id="PRO_5032526584" evidence="3">
    <location>
        <begin position="30"/>
        <end position="226"/>
    </location>
</feature>
<evidence type="ECO:0000256" key="3">
    <source>
        <dbReference type="SAM" id="SignalP"/>
    </source>
</evidence>
<reference evidence="4 5" key="1">
    <citation type="submission" date="2020-02" db="EMBL/GenBank/DDBJ databases">
        <title>Genomic and physiological characterization of two novel Nitrospinaceae genera.</title>
        <authorList>
            <person name="Mueller A.J."/>
            <person name="Jung M.-Y."/>
            <person name="Strachan C.R."/>
            <person name="Herbold C.W."/>
            <person name="Kirkegaard R.H."/>
            <person name="Daims H."/>
        </authorList>
    </citation>
    <scope>NUCLEOTIDE SEQUENCE [LARGE SCALE GENOMIC DNA]</scope>
    <source>
        <strain evidence="4">EB</strain>
    </source>
</reference>
<sequence>MILFKNRTGFVVFFAILVFSLAVIFSARAQQNTPTISKRDADLLSQVLKEKSPEKKEEKGVASLSAHDRALIEEVLKSTTNTSKKSEGKPSKPGQPAPDDKFLLLDEEYLQAYHDWKLYKIKIARETFTFHYWSSLIIFAVVLGIVFMGLYLTWVQVTMRIDAEKIREAEGKDSKGDGEKEQHQVEISAEGLKLKSSVVGLSILTVSLAFFYLYLVYVYPVNFVGQ</sequence>
<keyword evidence="3" id="KW-0732">Signal</keyword>
<name>A0A7T0FZK6_9BACT</name>
<feature type="transmembrane region" description="Helical" evidence="2">
    <location>
        <begin position="130"/>
        <end position="152"/>
    </location>
</feature>
<dbReference type="Proteomes" id="UP000594688">
    <property type="component" value="Chromosome"/>
</dbReference>
<evidence type="ECO:0000256" key="1">
    <source>
        <dbReference type="SAM" id="MobiDB-lite"/>
    </source>
</evidence>
<evidence type="ECO:0000313" key="5">
    <source>
        <dbReference type="Proteomes" id="UP000594688"/>
    </source>
</evidence>
<feature type="region of interest" description="Disordered" evidence="1">
    <location>
        <begin position="79"/>
        <end position="98"/>
    </location>
</feature>
<protein>
    <submittedName>
        <fullName evidence="4">Uncharacterized protein</fullName>
    </submittedName>
</protein>
<dbReference type="KEGG" id="nli:G3M70_05055"/>
<evidence type="ECO:0000256" key="2">
    <source>
        <dbReference type="SAM" id="Phobius"/>
    </source>
</evidence>
<dbReference type="AlphaFoldDB" id="A0A7T0FZK6"/>
<organism evidence="4 5">
    <name type="scientific">Candidatus Nitronauta litoralis</name>
    <dbReference type="NCBI Taxonomy" id="2705533"/>
    <lineage>
        <taxon>Bacteria</taxon>
        <taxon>Pseudomonadati</taxon>
        <taxon>Nitrospinota/Tectimicrobiota group</taxon>
        <taxon>Nitrospinota</taxon>
        <taxon>Nitrospinia</taxon>
        <taxon>Nitrospinales</taxon>
        <taxon>Nitrospinaceae</taxon>
        <taxon>Candidatus Nitronauta</taxon>
    </lineage>
</organism>
<proteinExistence type="predicted"/>
<keyword evidence="2" id="KW-0472">Membrane</keyword>
<evidence type="ECO:0000313" key="4">
    <source>
        <dbReference type="EMBL" id="QPJ61290.1"/>
    </source>
</evidence>
<keyword evidence="2" id="KW-1133">Transmembrane helix</keyword>
<gene>
    <name evidence="4" type="ORF">G3M70_05055</name>
</gene>
<dbReference type="EMBL" id="CP048685">
    <property type="protein sequence ID" value="QPJ61290.1"/>
    <property type="molecule type" value="Genomic_DNA"/>
</dbReference>
<keyword evidence="2" id="KW-0812">Transmembrane</keyword>
<accession>A0A7T0FZK6</accession>